<dbReference type="PhylomeDB" id="A0A061AP47"/>
<dbReference type="Pfam" id="PF01239">
    <property type="entry name" value="PPTA"/>
    <property type="match status" value="5"/>
</dbReference>
<dbReference type="InterPro" id="IPR002088">
    <property type="entry name" value="Prenyl_trans_a"/>
</dbReference>
<dbReference type="AlphaFoldDB" id="A0A061AP47"/>
<keyword evidence="5 9" id="KW-0808">Transferase</keyword>
<evidence type="ECO:0000256" key="4">
    <source>
        <dbReference type="ARBA" id="ARBA00022602"/>
    </source>
</evidence>
<dbReference type="GO" id="GO:0005968">
    <property type="term" value="C:Rab-protein geranylgeranyltransferase complex"/>
    <property type="evidence" value="ECO:0007669"/>
    <property type="project" value="TreeGrafter"/>
</dbReference>
<comment type="function">
    <text evidence="9">Catalyzes the transfer of a geranyl-geranyl moiety from geranyl-geranyl pyrophosphate to cysteines occuring in specific C-terminal amino acid sequences.</text>
</comment>
<comment type="similarity">
    <text evidence="1 9">Belongs to the protein prenyltransferase subunit alpha family.</text>
</comment>
<dbReference type="GO" id="GO:0097354">
    <property type="term" value="P:prenylation"/>
    <property type="evidence" value="ECO:0007669"/>
    <property type="project" value="UniProtKB-UniRule"/>
</dbReference>
<dbReference type="PANTHER" id="PTHR11129:SF2">
    <property type="entry name" value="GERANYLGERANYL TRANSFERASE TYPE-2 SUBUNIT ALPHA"/>
    <property type="match status" value="1"/>
</dbReference>
<keyword evidence="6" id="KW-0677">Repeat</keyword>
<reference evidence="10" key="1">
    <citation type="journal article" date="2014" name="Genome Announc.">
        <title>Genome sequence of the yeast Cyberlindnera fabianii (Hansenula fabianii).</title>
        <authorList>
            <person name="Freel K.C."/>
            <person name="Sarilar V."/>
            <person name="Neuveglise C."/>
            <person name="Devillers H."/>
            <person name="Friedrich A."/>
            <person name="Schacherer J."/>
        </authorList>
    </citation>
    <scope>NUCLEOTIDE SEQUENCE</scope>
    <source>
        <strain evidence="10">YJS4271</strain>
    </source>
</reference>
<proteinExistence type="inferred from homology"/>
<dbReference type="FunFam" id="1.25.40.120:FF:000035">
    <property type="entry name" value="Geranylgeranyl transferase type-2 subunit alpha"/>
    <property type="match status" value="1"/>
</dbReference>
<evidence type="ECO:0000256" key="9">
    <source>
        <dbReference type="RuleBase" id="RU367120"/>
    </source>
</evidence>
<comment type="catalytic activity">
    <reaction evidence="8 9">
        <text>geranylgeranyl diphosphate + L-cysteinyl-[protein] = S-geranylgeranyl-L-cysteinyl-[protein] + diphosphate</text>
        <dbReference type="Rhea" id="RHEA:21240"/>
        <dbReference type="Rhea" id="RHEA-COMP:10131"/>
        <dbReference type="Rhea" id="RHEA-COMP:11537"/>
        <dbReference type="ChEBI" id="CHEBI:29950"/>
        <dbReference type="ChEBI" id="CHEBI:33019"/>
        <dbReference type="ChEBI" id="CHEBI:57533"/>
        <dbReference type="ChEBI" id="CHEBI:86021"/>
        <dbReference type="EC" id="2.5.1.60"/>
    </reaction>
</comment>
<evidence type="ECO:0000313" key="10">
    <source>
        <dbReference type="EMBL" id="CDR39385.1"/>
    </source>
</evidence>
<evidence type="ECO:0000256" key="8">
    <source>
        <dbReference type="ARBA" id="ARBA00047658"/>
    </source>
</evidence>
<evidence type="ECO:0000256" key="3">
    <source>
        <dbReference type="ARBA" id="ARBA00014772"/>
    </source>
</evidence>
<dbReference type="GO" id="GO:0004663">
    <property type="term" value="F:Rab geranylgeranyltransferase activity"/>
    <property type="evidence" value="ECO:0007669"/>
    <property type="project" value="UniProtKB-UniRule"/>
</dbReference>
<dbReference type="VEuPathDB" id="FungiDB:BON22_4493"/>
<evidence type="ECO:0000256" key="2">
    <source>
        <dbReference type="ARBA" id="ARBA00012656"/>
    </source>
</evidence>
<dbReference type="PANTHER" id="PTHR11129">
    <property type="entry name" value="PROTEIN FARNESYLTRANSFERASE ALPHA SUBUNIT/RAB GERANYLGERANYL TRANSFERASE ALPHA SUBUNIT"/>
    <property type="match status" value="1"/>
</dbReference>
<dbReference type="SUPFAM" id="SSF48439">
    <property type="entry name" value="Protein prenylyltransferase"/>
    <property type="match status" value="1"/>
</dbReference>
<name>A0A061AP47_CYBFA</name>
<dbReference type="EMBL" id="LK052888">
    <property type="protein sequence ID" value="CDR39385.1"/>
    <property type="molecule type" value="Genomic_DNA"/>
</dbReference>
<sequence>MHGVKRFHLTEEARQQKLAREATKIKNYKALTQSILTKKENKVYNATEFDQTTEILNINPEFYTIWNYRRDIITSHYMTTLTTDELASFFNNELIFNMNKFKQFPKVYWIWNHRVWILENHPQVNWEGELALVGKILALDARNFHGWTYRRFIVQKIEKATGKSLALKEFDFTTEKINNNFSNFSAWHMRTKLVPKLFEMRATKDFESVEGFLKKELELLKNAMYTDPEDQSVFIYLRWLLTDELFVRNLPEDKYLEILKAELDNIKELNELEKEDNGKYNNWCLKTIVIIHKLISEVTKGKEADEIQSSLIELIESDPLRKNRYIDHSKS</sequence>
<protein>
    <recommendedName>
        <fullName evidence="3 9">Geranylgeranyl transferase type-2 subunit alpha</fullName>
        <ecNumber evidence="2 9">2.5.1.60</ecNumber>
    </recommendedName>
    <alternativeName>
        <fullName evidence="7 9">Geranylgeranyl transferase type II subunit alpha</fullName>
    </alternativeName>
</protein>
<dbReference type="OrthoDB" id="1658at2759"/>
<evidence type="ECO:0000256" key="6">
    <source>
        <dbReference type="ARBA" id="ARBA00022737"/>
    </source>
</evidence>
<dbReference type="Gene3D" id="1.25.40.120">
    <property type="entry name" value="Protein prenylyltransferase"/>
    <property type="match status" value="1"/>
</dbReference>
<gene>
    <name evidence="10" type="ORF">CYFA0S_03e02718g</name>
</gene>
<organism evidence="10">
    <name type="scientific">Cyberlindnera fabianii</name>
    <name type="common">Yeast</name>
    <name type="synonym">Hansenula fabianii</name>
    <dbReference type="NCBI Taxonomy" id="36022"/>
    <lineage>
        <taxon>Eukaryota</taxon>
        <taxon>Fungi</taxon>
        <taxon>Dikarya</taxon>
        <taxon>Ascomycota</taxon>
        <taxon>Saccharomycotina</taxon>
        <taxon>Saccharomycetes</taxon>
        <taxon>Phaffomycetales</taxon>
        <taxon>Phaffomycetaceae</taxon>
        <taxon>Cyberlindnera</taxon>
    </lineage>
</organism>
<evidence type="ECO:0000256" key="5">
    <source>
        <dbReference type="ARBA" id="ARBA00022679"/>
    </source>
</evidence>
<evidence type="ECO:0000256" key="7">
    <source>
        <dbReference type="ARBA" id="ARBA00031267"/>
    </source>
</evidence>
<keyword evidence="4 9" id="KW-0637">Prenyltransferase</keyword>
<accession>A0A061AP47</accession>
<dbReference type="EC" id="2.5.1.60" evidence="2 9"/>
<evidence type="ECO:0000256" key="1">
    <source>
        <dbReference type="ARBA" id="ARBA00006734"/>
    </source>
</evidence>
<dbReference type="PROSITE" id="PS51147">
    <property type="entry name" value="PFTA"/>
    <property type="match status" value="5"/>
</dbReference>